<dbReference type="Gene3D" id="1.20.1280.50">
    <property type="match status" value="1"/>
</dbReference>
<sequence>MARRTKKRSRRRGSPEARLTDDLVVEILRRLPAKSICACKCVSTRWRGLISDPDHRKKLPQILTGFFYMSVNTDRYPVVGRHFTNVLRGEGPSISPSLRFLPCCYHRSICIFDCCNGLLLFRSLKPNDPRTFEYLVCNPATEKWVVIPGSTWSANLPIACLGFEPAVSSHFHVFEFEQYEDEHVKGLQIYSSRTGSWIQKDSGWSSELTICTGSRSVFFNGMLHLVTYEDVVAAVDVEAKTWRIIPMPHDEGYYPSTDIDEAFIDLSQGKLYLATNISSNLTIWILEDYVSEEWTLKHRISYRQVFQLDVLSSERGCGLVSIHPEGNAVYFVVGDQKMLMSYKMDEKQSILPVAHVLGHDCHGPYLPYVPNFLESLADDQ</sequence>
<dbReference type="EMBL" id="OZ075113">
    <property type="protein sequence ID" value="CAL5022557.1"/>
    <property type="molecule type" value="Genomic_DNA"/>
</dbReference>
<dbReference type="PANTHER" id="PTHR35546:SF105">
    <property type="entry name" value="OS05G0139200 PROTEIN"/>
    <property type="match status" value="1"/>
</dbReference>
<evidence type="ECO:0000313" key="3">
    <source>
        <dbReference type="Proteomes" id="UP001497457"/>
    </source>
</evidence>
<reference evidence="2 3" key="2">
    <citation type="submission" date="2024-10" db="EMBL/GenBank/DDBJ databases">
        <authorList>
            <person name="Ryan C."/>
        </authorList>
    </citation>
    <scope>NUCLEOTIDE SEQUENCE [LARGE SCALE GENOMIC DNA]</scope>
</reference>
<accession>A0ABC9CM76</accession>
<dbReference type="InterPro" id="IPR036047">
    <property type="entry name" value="F-box-like_dom_sf"/>
</dbReference>
<dbReference type="SUPFAM" id="SSF81383">
    <property type="entry name" value="F-box domain"/>
    <property type="match status" value="1"/>
</dbReference>
<evidence type="ECO:0000259" key="1">
    <source>
        <dbReference type="SMART" id="SM00256"/>
    </source>
</evidence>
<organism evidence="2 3">
    <name type="scientific">Urochloa decumbens</name>
    <dbReference type="NCBI Taxonomy" id="240449"/>
    <lineage>
        <taxon>Eukaryota</taxon>
        <taxon>Viridiplantae</taxon>
        <taxon>Streptophyta</taxon>
        <taxon>Embryophyta</taxon>
        <taxon>Tracheophyta</taxon>
        <taxon>Spermatophyta</taxon>
        <taxon>Magnoliopsida</taxon>
        <taxon>Liliopsida</taxon>
        <taxon>Poales</taxon>
        <taxon>Poaceae</taxon>
        <taxon>PACMAD clade</taxon>
        <taxon>Panicoideae</taxon>
        <taxon>Panicodae</taxon>
        <taxon>Paniceae</taxon>
        <taxon>Melinidinae</taxon>
        <taxon>Urochloa</taxon>
    </lineage>
</organism>
<dbReference type="InterPro" id="IPR056592">
    <property type="entry name" value="Beta-prop_At3g26010-like"/>
</dbReference>
<dbReference type="InterPro" id="IPR001810">
    <property type="entry name" value="F-box_dom"/>
</dbReference>
<proteinExistence type="predicted"/>
<evidence type="ECO:0000313" key="2">
    <source>
        <dbReference type="EMBL" id="CAL5022557.1"/>
    </source>
</evidence>
<dbReference type="Pfam" id="PF00646">
    <property type="entry name" value="F-box"/>
    <property type="match status" value="1"/>
</dbReference>
<reference evidence="3" key="1">
    <citation type="submission" date="2024-06" db="EMBL/GenBank/DDBJ databases">
        <authorList>
            <person name="Ryan C."/>
        </authorList>
    </citation>
    <scope>NUCLEOTIDE SEQUENCE [LARGE SCALE GENOMIC DNA]</scope>
</reference>
<keyword evidence="3" id="KW-1185">Reference proteome</keyword>
<dbReference type="SUPFAM" id="SSF50965">
    <property type="entry name" value="Galactose oxidase, central domain"/>
    <property type="match status" value="1"/>
</dbReference>
<dbReference type="Proteomes" id="UP001497457">
    <property type="component" value="Chromosome 3rd"/>
</dbReference>
<dbReference type="PANTHER" id="PTHR35546">
    <property type="entry name" value="F-BOX PROTEIN INTERACTION DOMAIN PROTEIN-RELATED"/>
    <property type="match status" value="1"/>
</dbReference>
<name>A0ABC9CM76_9POAL</name>
<dbReference type="CDD" id="cd22157">
    <property type="entry name" value="F-box_AtFBW1-like"/>
    <property type="match status" value="1"/>
</dbReference>
<protein>
    <recommendedName>
        <fullName evidence="1">F-box domain-containing protein</fullName>
    </recommendedName>
</protein>
<dbReference type="AlphaFoldDB" id="A0ABC9CM76"/>
<gene>
    <name evidence="2" type="ORF">URODEC1_LOCUS76527</name>
</gene>
<feature type="domain" description="F-box" evidence="1">
    <location>
        <begin position="19"/>
        <end position="59"/>
    </location>
</feature>
<dbReference type="NCBIfam" id="TIGR01640">
    <property type="entry name" value="F_box_assoc_1"/>
    <property type="match status" value="1"/>
</dbReference>
<dbReference type="InterPro" id="IPR017451">
    <property type="entry name" value="F-box-assoc_interact_dom"/>
</dbReference>
<dbReference type="Pfam" id="PF24750">
    <property type="entry name" value="b-prop_At3g26010-like"/>
    <property type="match status" value="1"/>
</dbReference>
<dbReference type="InterPro" id="IPR011043">
    <property type="entry name" value="Gal_Oxase/kelch_b-propeller"/>
</dbReference>
<dbReference type="InterPro" id="IPR055290">
    <property type="entry name" value="At3g26010-like"/>
</dbReference>
<dbReference type="SMART" id="SM00256">
    <property type="entry name" value="FBOX"/>
    <property type="match status" value="1"/>
</dbReference>